<dbReference type="KEGG" id="rfr:Rfer_0996"/>
<dbReference type="SUPFAM" id="SSF46894">
    <property type="entry name" value="C-terminal effector domain of the bipartite response regulators"/>
    <property type="match status" value="1"/>
</dbReference>
<dbReference type="STRING" id="338969.Rfer_0996"/>
<dbReference type="InterPro" id="IPR011990">
    <property type="entry name" value="TPR-like_helical_dom_sf"/>
</dbReference>
<sequence length="930" mass="102702">MDGFSRANALAHKPSGAAFDSLQRYMPAFSHNDPGPMSAATPAGPSVGSAGLDNKFNPPAPMAAQVQRQGLCEAICRSAGQLVLVSAPAGFGKTTAMVQARARLEQTGVSTVWLTLDRADNDVSRFMICLGEAVTRLGLGGPDAAAGVDSVQALARSDIPFALFLDEFETVHEAAVLGLVREIADHLPRGGHLIIGSRSLPQLGLARLRVRGLLTEIDADRLRFSLQDALTLFEQRRQPNVLSTEQLFRLHQKTEGWATALWLASIALDRTVDQSDFVDRFSGSNRAVADYLAEDVLARQPTHIRRFLLRTSLLRQLDASVCAALNPRADCVALLEQLDAEHLFLSPVTGARRTWRYHSLFADYLRTQLEREHPDDVARLHLAASGWYESKDRPVPAIDHAIEGGDFPHAMSLLDSHADAFLEQGRMRLLSRWFASMPPSQRQAHPRLEMIAIWAACFTRGPWEAMEMLERSGASASDDPYLRANANGIRPMLLAMQDRNEESLEVGREALRQLPTGHQFADTTLLNAMAHNLAVMGDQREAQQLLDAARREQGGSSTFNRMYTESTEGLLDLQQGRLRQATARFRLAVDATHAISHTHTHGNALAGVYYACAVYELNQLDQAEHLLNVYLPITRDIGLPDHMILAHAMRSRIAFINGDVDAASLAITELEYLGNQRKLPRVVAAAKLERARMLQLQGNAAAAHDELMRADDPTLWSREQRQRMLAHDIQYMAMARLRWEIAFGDAGACLGRLDAEKKRAAEAGRHRRLLVLRLLHALALQRTGDMPAAVTEIGTALQFACQEGFMRLILDEGPAVGALVQRYQSLHDSGQMRDPLLGDYLQRLLQAFGPLPTEIEATPELLGGVLEPLTRKEIRVLQLLVEGYSNSAMAEKLFVSDSTVRTHLRNINMKFGAHSRTQAVAIARRLGLIA</sequence>
<proteinExistence type="predicted"/>
<evidence type="ECO:0000256" key="2">
    <source>
        <dbReference type="ARBA" id="ARBA00023125"/>
    </source>
</evidence>
<dbReference type="Gene3D" id="1.25.40.10">
    <property type="entry name" value="Tetratricopeptide repeat domain"/>
    <property type="match status" value="1"/>
</dbReference>
<dbReference type="SMART" id="SM00421">
    <property type="entry name" value="HTH_LUXR"/>
    <property type="match status" value="1"/>
</dbReference>
<evidence type="ECO:0000259" key="5">
    <source>
        <dbReference type="PROSITE" id="PS50043"/>
    </source>
</evidence>
<dbReference type="Pfam" id="PF25873">
    <property type="entry name" value="WHD_MalT"/>
    <property type="match status" value="1"/>
</dbReference>
<protein>
    <submittedName>
        <fullName evidence="6">ATP-dependent transcriptional regulator, MalT-like, LuxR family</fullName>
    </submittedName>
</protein>
<organism evidence="6 7">
    <name type="scientific">Albidiferax ferrireducens (strain ATCC BAA-621 / DSM 15236 / T118)</name>
    <name type="common">Rhodoferax ferrireducens</name>
    <dbReference type="NCBI Taxonomy" id="338969"/>
    <lineage>
        <taxon>Bacteria</taxon>
        <taxon>Pseudomonadati</taxon>
        <taxon>Pseudomonadota</taxon>
        <taxon>Betaproteobacteria</taxon>
        <taxon>Burkholderiales</taxon>
        <taxon>Comamonadaceae</taxon>
        <taxon>Rhodoferax</taxon>
    </lineage>
</organism>
<dbReference type="PANTHER" id="PTHR44688:SF16">
    <property type="entry name" value="DNA-BINDING TRANSCRIPTIONAL ACTIVATOR DEVR_DOSR"/>
    <property type="match status" value="1"/>
</dbReference>
<dbReference type="InterPro" id="IPR000792">
    <property type="entry name" value="Tscrpt_reg_LuxR_C"/>
</dbReference>
<dbReference type="AlphaFoldDB" id="Q21ZR3"/>
<dbReference type="InterPro" id="IPR016032">
    <property type="entry name" value="Sig_transdc_resp-reg_C-effctor"/>
</dbReference>
<dbReference type="InterPro" id="IPR036388">
    <property type="entry name" value="WH-like_DNA-bd_sf"/>
</dbReference>
<feature type="region of interest" description="Disordered" evidence="4">
    <location>
        <begin position="30"/>
        <end position="56"/>
    </location>
</feature>
<keyword evidence="1" id="KW-0805">Transcription regulation</keyword>
<gene>
    <name evidence="6" type="ordered locus">Rfer_0996</name>
</gene>
<keyword evidence="2" id="KW-0238">DNA-binding</keyword>
<dbReference type="InterPro" id="IPR059106">
    <property type="entry name" value="WHD_MalT"/>
</dbReference>
<dbReference type="SUPFAM" id="SSF52540">
    <property type="entry name" value="P-loop containing nucleoside triphosphate hydrolases"/>
    <property type="match status" value="1"/>
</dbReference>
<evidence type="ECO:0000313" key="6">
    <source>
        <dbReference type="EMBL" id="ABD68740.1"/>
    </source>
</evidence>
<dbReference type="Proteomes" id="UP000008332">
    <property type="component" value="Chromosome"/>
</dbReference>
<evidence type="ECO:0000256" key="1">
    <source>
        <dbReference type="ARBA" id="ARBA00023015"/>
    </source>
</evidence>
<reference evidence="7" key="1">
    <citation type="submission" date="2006-02" db="EMBL/GenBank/DDBJ databases">
        <title>Complete sequence of chromosome of Rhodoferax ferrireducens DSM 15236.</title>
        <authorList>
            <person name="Copeland A."/>
            <person name="Lucas S."/>
            <person name="Lapidus A."/>
            <person name="Barry K."/>
            <person name="Detter J.C."/>
            <person name="Glavina del Rio T."/>
            <person name="Hammon N."/>
            <person name="Israni S."/>
            <person name="Pitluck S."/>
            <person name="Brettin T."/>
            <person name="Bruce D."/>
            <person name="Han C."/>
            <person name="Tapia R."/>
            <person name="Gilna P."/>
            <person name="Kiss H."/>
            <person name="Schmutz J."/>
            <person name="Larimer F."/>
            <person name="Land M."/>
            <person name="Kyrpides N."/>
            <person name="Ivanova N."/>
            <person name="Richardson P."/>
        </authorList>
    </citation>
    <scope>NUCLEOTIDE SEQUENCE [LARGE SCALE GENOMIC DNA]</scope>
    <source>
        <strain evidence="7">ATCC BAA-621 / DSM 15236 / T118</strain>
    </source>
</reference>
<dbReference type="PANTHER" id="PTHR44688">
    <property type="entry name" value="DNA-BINDING TRANSCRIPTIONAL ACTIVATOR DEVR_DOSR"/>
    <property type="match status" value="1"/>
</dbReference>
<dbReference type="PRINTS" id="PR00038">
    <property type="entry name" value="HTHLUXR"/>
</dbReference>
<keyword evidence="7" id="KW-1185">Reference proteome</keyword>
<evidence type="ECO:0000256" key="4">
    <source>
        <dbReference type="SAM" id="MobiDB-lite"/>
    </source>
</evidence>
<dbReference type="EMBL" id="CP000267">
    <property type="protein sequence ID" value="ABD68740.1"/>
    <property type="molecule type" value="Genomic_DNA"/>
</dbReference>
<dbReference type="eggNOG" id="COG2909">
    <property type="taxonomic scope" value="Bacteria"/>
</dbReference>
<dbReference type="Pfam" id="PF17874">
    <property type="entry name" value="TPR_MalT"/>
    <property type="match status" value="1"/>
</dbReference>
<dbReference type="PROSITE" id="PS50043">
    <property type="entry name" value="HTH_LUXR_2"/>
    <property type="match status" value="1"/>
</dbReference>
<dbReference type="OrthoDB" id="134985at2"/>
<dbReference type="Gene3D" id="1.10.10.10">
    <property type="entry name" value="Winged helix-like DNA-binding domain superfamily/Winged helix DNA-binding domain"/>
    <property type="match status" value="1"/>
</dbReference>
<dbReference type="CDD" id="cd06170">
    <property type="entry name" value="LuxR_C_like"/>
    <property type="match status" value="1"/>
</dbReference>
<evidence type="ECO:0000313" key="7">
    <source>
        <dbReference type="Proteomes" id="UP000008332"/>
    </source>
</evidence>
<name>Q21ZR3_ALBFT</name>
<dbReference type="GO" id="GO:0003677">
    <property type="term" value="F:DNA binding"/>
    <property type="evidence" value="ECO:0007669"/>
    <property type="project" value="UniProtKB-KW"/>
</dbReference>
<feature type="domain" description="HTH luxR-type" evidence="5">
    <location>
        <begin position="862"/>
        <end position="927"/>
    </location>
</feature>
<dbReference type="InterPro" id="IPR041617">
    <property type="entry name" value="TPR_MalT"/>
</dbReference>
<dbReference type="Pfam" id="PF00196">
    <property type="entry name" value="GerE"/>
    <property type="match status" value="1"/>
</dbReference>
<keyword evidence="3" id="KW-0804">Transcription</keyword>
<dbReference type="SUPFAM" id="SSF48452">
    <property type="entry name" value="TPR-like"/>
    <property type="match status" value="1"/>
</dbReference>
<dbReference type="InterPro" id="IPR027417">
    <property type="entry name" value="P-loop_NTPase"/>
</dbReference>
<evidence type="ECO:0000256" key="3">
    <source>
        <dbReference type="ARBA" id="ARBA00023163"/>
    </source>
</evidence>
<dbReference type="HOGENOM" id="CLU_006325_2_0_4"/>
<dbReference type="GO" id="GO:0006355">
    <property type="term" value="P:regulation of DNA-templated transcription"/>
    <property type="evidence" value="ECO:0007669"/>
    <property type="project" value="InterPro"/>
</dbReference>
<accession>Q21ZR3</accession>